<evidence type="ECO:0000256" key="2">
    <source>
        <dbReference type="ARBA" id="ARBA00022679"/>
    </source>
</evidence>
<protein>
    <recommendedName>
        <fullName evidence="4">Methyltransferase domain-containing protein</fullName>
    </recommendedName>
</protein>
<dbReference type="Pfam" id="PF13649">
    <property type="entry name" value="Methyltransf_25"/>
    <property type="match status" value="1"/>
</dbReference>
<gene>
    <name evidence="5" type="ORF">AOQ71_19380</name>
</gene>
<evidence type="ECO:0000259" key="4">
    <source>
        <dbReference type="Pfam" id="PF13649"/>
    </source>
</evidence>
<dbReference type="CDD" id="cd02440">
    <property type="entry name" value="AdoMet_MTases"/>
    <property type="match status" value="1"/>
</dbReference>
<dbReference type="PANTHER" id="PTHR43464">
    <property type="entry name" value="METHYLTRANSFERASE"/>
    <property type="match status" value="1"/>
</dbReference>
<name>A0A0R3DJY1_9BRAD</name>
<dbReference type="RefSeq" id="WP_057749362.1">
    <property type="nucleotide sequence ID" value="NZ_LJYG01000085.1"/>
</dbReference>
<feature type="domain" description="Methyltransferase" evidence="4">
    <location>
        <begin position="52"/>
        <end position="145"/>
    </location>
</feature>
<dbReference type="InterPro" id="IPR029063">
    <property type="entry name" value="SAM-dependent_MTases_sf"/>
</dbReference>
<dbReference type="PANTHER" id="PTHR43464:SF19">
    <property type="entry name" value="UBIQUINONE BIOSYNTHESIS O-METHYLTRANSFERASE, MITOCHONDRIAL"/>
    <property type="match status" value="1"/>
</dbReference>
<evidence type="ECO:0000313" key="6">
    <source>
        <dbReference type="Proteomes" id="UP000051936"/>
    </source>
</evidence>
<proteinExistence type="predicted"/>
<comment type="caution">
    <text evidence="5">The sequence shown here is derived from an EMBL/GenBank/DDBJ whole genome shotgun (WGS) entry which is preliminary data.</text>
</comment>
<dbReference type="STRING" id="989370.AOQ71_19380"/>
<dbReference type="GO" id="GO:0008168">
    <property type="term" value="F:methyltransferase activity"/>
    <property type="evidence" value="ECO:0007669"/>
    <property type="project" value="UniProtKB-KW"/>
</dbReference>
<dbReference type="Gene3D" id="3.40.50.150">
    <property type="entry name" value="Vaccinia Virus protein VP39"/>
    <property type="match status" value="1"/>
</dbReference>
<dbReference type="AlphaFoldDB" id="A0A0R3DJY1"/>
<dbReference type="OrthoDB" id="7260171at2"/>
<dbReference type="InterPro" id="IPR041698">
    <property type="entry name" value="Methyltransf_25"/>
</dbReference>
<accession>A0A0R3DJY1</accession>
<dbReference type="Proteomes" id="UP000051936">
    <property type="component" value="Unassembled WGS sequence"/>
</dbReference>
<dbReference type="EMBL" id="LJYG01000085">
    <property type="protein sequence ID" value="KRQ10137.1"/>
    <property type="molecule type" value="Genomic_DNA"/>
</dbReference>
<sequence>MSARQDNLDHYETIADHFDETYNRENSNHLYKIDQISKVMFDHLPALEFYDVMELGGGTGIHAYHFLEANSHRNIRYTLSDISPKMLEKAKVRLAKFNVDYVVSAAENIATDKSFDAIFCSGAMHHFEDARASIESMRDHLRPGGSIVVCEPIVWNPVNFVKAAKDRLEWSQFTATRSNVARMLQESGLNLKVNRVLHWRAGPEFMRMLWPYEKLEAYPLFDMAAVMYLQVATKPQASQPS</sequence>
<keyword evidence="2" id="KW-0808">Transferase</keyword>
<dbReference type="GO" id="GO:0032259">
    <property type="term" value="P:methylation"/>
    <property type="evidence" value="ECO:0007669"/>
    <property type="project" value="UniProtKB-KW"/>
</dbReference>
<keyword evidence="1" id="KW-0489">Methyltransferase</keyword>
<reference evidence="5 6" key="1">
    <citation type="submission" date="2015-09" db="EMBL/GenBank/DDBJ databases">
        <title>Draft Genome Sequence of Bradyrhizobium manausense Strain BR 3351T, a Novel Symbiotic Nitrogen-Fixing Alphaproteobacterium Isolated from Brazilian Amazon Rain Forest.</title>
        <authorList>
            <person name="De Araujo J.L."/>
            <person name="Zilli J.E."/>
        </authorList>
    </citation>
    <scope>NUCLEOTIDE SEQUENCE [LARGE SCALE GENOMIC DNA]</scope>
    <source>
        <strain evidence="5 6">BR3351</strain>
    </source>
</reference>
<evidence type="ECO:0000256" key="1">
    <source>
        <dbReference type="ARBA" id="ARBA00022603"/>
    </source>
</evidence>
<evidence type="ECO:0000313" key="5">
    <source>
        <dbReference type="EMBL" id="KRQ10137.1"/>
    </source>
</evidence>
<organism evidence="5 6">
    <name type="scientific">Bradyrhizobium manausense</name>
    <dbReference type="NCBI Taxonomy" id="989370"/>
    <lineage>
        <taxon>Bacteria</taxon>
        <taxon>Pseudomonadati</taxon>
        <taxon>Pseudomonadota</taxon>
        <taxon>Alphaproteobacteria</taxon>
        <taxon>Hyphomicrobiales</taxon>
        <taxon>Nitrobacteraceae</taxon>
        <taxon>Bradyrhizobium</taxon>
    </lineage>
</organism>
<keyword evidence="3" id="KW-0949">S-adenosyl-L-methionine</keyword>
<keyword evidence="6" id="KW-1185">Reference proteome</keyword>
<evidence type="ECO:0000256" key="3">
    <source>
        <dbReference type="ARBA" id="ARBA00022691"/>
    </source>
</evidence>
<dbReference type="SUPFAM" id="SSF53335">
    <property type="entry name" value="S-adenosyl-L-methionine-dependent methyltransferases"/>
    <property type="match status" value="1"/>
</dbReference>